<organism evidence="2 3">
    <name type="scientific">Eumeta variegata</name>
    <name type="common">Bagworm moth</name>
    <name type="synonym">Eumeta japonica</name>
    <dbReference type="NCBI Taxonomy" id="151549"/>
    <lineage>
        <taxon>Eukaryota</taxon>
        <taxon>Metazoa</taxon>
        <taxon>Ecdysozoa</taxon>
        <taxon>Arthropoda</taxon>
        <taxon>Hexapoda</taxon>
        <taxon>Insecta</taxon>
        <taxon>Pterygota</taxon>
        <taxon>Neoptera</taxon>
        <taxon>Endopterygota</taxon>
        <taxon>Lepidoptera</taxon>
        <taxon>Glossata</taxon>
        <taxon>Ditrysia</taxon>
        <taxon>Tineoidea</taxon>
        <taxon>Psychidae</taxon>
        <taxon>Oiketicinae</taxon>
        <taxon>Eumeta</taxon>
    </lineage>
</organism>
<protein>
    <submittedName>
        <fullName evidence="2">Uncharacterized protein</fullName>
    </submittedName>
</protein>
<dbReference type="Proteomes" id="UP000299102">
    <property type="component" value="Unassembled WGS sequence"/>
</dbReference>
<proteinExistence type="predicted"/>
<gene>
    <name evidence="2" type="ORF">EVAR_60648_1</name>
</gene>
<accession>A0A4C1ZN27</accession>
<evidence type="ECO:0000313" key="3">
    <source>
        <dbReference type="Proteomes" id="UP000299102"/>
    </source>
</evidence>
<reference evidence="2 3" key="1">
    <citation type="journal article" date="2019" name="Commun. Biol.">
        <title>The bagworm genome reveals a unique fibroin gene that provides high tensile strength.</title>
        <authorList>
            <person name="Kono N."/>
            <person name="Nakamura H."/>
            <person name="Ohtoshi R."/>
            <person name="Tomita M."/>
            <person name="Numata K."/>
            <person name="Arakawa K."/>
        </authorList>
    </citation>
    <scope>NUCLEOTIDE SEQUENCE [LARGE SCALE GENOMIC DNA]</scope>
</reference>
<feature type="compositionally biased region" description="Polar residues" evidence="1">
    <location>
        <begin position="116"/>
        <end position="126"/>
    </location>
</feature>
<evidence type="ECO:0000313" key="2">
    <source>
        <dbReference type="EMBL" id="GBP88712.1"/>
    </source>
</evidence>
<dbReference type="AlphaFoldDB" id="A0A4C1ZN27"/>
<dbReference type="EMBL" id="BGZK01001952">
    <property type="protein sequence ID" value="GBP88712.1"/>
    <property type="molecule type" value="Genomic_DNA"/>
</dbReference>
<keyword evidence="3" id="KW-1185">Reference proteome</keyword>
<sequence>MYALAEECKIKAILRNILLEISTYCIKFDLENQNYPVFAVHRMHRRDGTEIVLVLAVLHKSDTAKDIFKFPPRVCGLSGITAEAPYKKKAAQGNVSVANYAATQLKIAMHRPAVSNTTNLTRQKSANVPKILATS</sequence>
<evidence type="ECO:0000256" key="1">
    <source>
        <dbReference type="SAM" id="MobiDB-lite"/>
    </source>
</evidence>
<comment type="caution">
    <text evidence="2">The sequence shown here is derived from an EMBL/GenBank/DDBJ whole genome shotgun (WGS) entry which is preliminary data.</text>
</comment>
<name>A0A4C1ZN27_EUMVA</name>
<feature type="region of interest" description="Disordered" evidence="1">
    <location>
        <begin position="116"/>
        <end position="135"/>
    </location>
</feature>